<name>A0ABT2FA23_9STRE</name>
<sequence>MTEKEFTEELVDIILSDISMEERNIIIEAKNNIENNEFFYKIIFNLKLRLGFLGIKGKLSPVTSEFYAKLLHDFPGREWGVPIRKLPKDNK</sequence>
<evidence type="ECO:0000313" key="1">
    <source>
        <dbReference type="EMBL" id="MCS4488682.1"/>
    </source>
</evidence>
<dbReference type="InterPro" id="IPR015046">
    <property type="entry name" value="LciA_Immunity-like"/>
</dbReference>
<comment type="caution">
    <text evidence="1">The sequence shown here is derived from an EMBL/GenBank/DDBJ whole genome shotgun (WGS) entry which is preliminary data.</text>
</comment>
<dbReference type="Pfam" id="PF08951">
    <property type="entry name" value="EntA_Immun"/>
    <property type="match status" value="1"/>
</dbReference>
<organism evidence="1 2">
    <name type="scientific">Streptococcus sciuri</name>
    <dbReference type="NCBI Taxonomy" id="2973939"/>
    <lineage>
        <taxon>Bacteria</taxon>
        <taxon>Bacillati</taxon>
        <taxon>Bacillota</taxon>
        <taxon>Bacilli</taxon>
        <taxon>Lactobacillales</taxon>
        <taxon>Streptococcaceae</taxon>
        <taxon>Streptococcus</taxon>
    </lineage>
</organism>
<dbReference type="CDD" id="cd21059">
    <property type="entry name" value="LciA-like"/>
    <property type="match status" value="1"/>
</dbReference>
<reference evidence="1 2" key="1">
    <citation type="journal article" date="2023" name="Int. J. Syst. Evol. Microbiol.">
        <title>Streptococcus sciuri sp. nov., Staphylococcus marylandisciuri sp. nov. and Staphylococcus americanisciuri sp. nov., isolated from faeces of eastern grey squirrel (Sciurus carolinensis).</title>
        <authorList>
            <person name="Volokhov D.V."/>
            <person name="Zagorodnyaya T.A."/>
            <person name="Furtak V.A."/>
            <person name="Nattanmai G."/>
            <person name="Randall L."/>
            <person name="Jose S."/>
            <person name="Gao Y."/>
            <person name="Eisenberg T."/>
            <person name="Delmonte P."/>
            <person name="Blom J."/>
            <person name="Mitchell K.K."/>
        </authorList>
    </citation>
    <scope>NUCLEOTIDE SEQUENCE [LARGE SCALE GENOMIC DNA]</scope>
    <source>
        <strain evidence="1 2">SQ9-PEA</strain>
    </source>
</reference>
<accession>A0ABT2FA23</accession>
<gene>
    <name evidence="1" type="ORF">NXS10_06905</name>
</gene>
<dbReference type="Proteomes" id="UP001206548">
    <property type="component" value="Unassembled WGS sequence"/>
</dbReference>
<keyword evidence="2" id="KW-1185">Reference proteome</keyword>
<proteinExistence type="predicted"/>
<dbReference type="RefSeq" id="WP_259139071.1">
    <property type="nucleotide sequence ID" value="NZ_JANUXX010000008.1"/>
</dbReference>
<protein>
    <submittedName>
        <fullName evidence="1">Bacteriocin immunity protein</fullName>
    </submittedName>
</protein>
<dbReference type="EMBL" id="JANUXX010000008">
    <property type="protein sequence ID" value="MCS4488682.1"/>
    <property type="molecule type" value="Genomic_DNA"/>
</dbReference>
<evidence type="ECO:0000313" key="2">
    <source>
        <dbReference type="Proteomes" id="UP001206548"/>
    </source>
</evidence>